<feature type="region of interest" description="Disordered" evidence="11">
    <location>
        <begin position="31"/>
        <end position="62"/>
    </location>
</feature>
<dbReference type="PROSITE" id="PS00804">
    <property type="entry name" value="CALRETICULIN_2"/>
    <property type="match status" value="1"/>
</dbReference>
<dbReference type="OrthoDB" id="1938156at2759"/>
<evidence type="ECO:0000256" key="3">
    <source>
        <dbReference type="ARBA" id="ARBA00022692"/>
    </source>
</evidence>
<evidence type="ECO:0000256" key="7">
    <source>
        <dbReference type="ARBA" id="ARBA00023186"/>
    </source>
</evidence>
<gene>
    <name evidence="12" type="ORF">CLODIP_2_CD06383</name>
</gene>
<evidence type="ECO:0000313" key="13">
    <source>
        <dbReference type="Proteomes" id="UP000494165"/>
    </source>
</evidence>
<dbReference type="PROSITE" id="PS00805">
    <property type="entry name" value="CALRETICULIN_REPEAT"/>
    <property type="match status" value="1"/>
</dbReference>
<dbReference type="Gene3D" id="2.60.120.200">
    <property type="match status" value="1"/>
</dbReference>
<evidence type="ECO:0000256" key="10">
    <source>
        <dbReference type="RuleBase" id="RU362126"/>
    </source>
</evidence>
<keyword evidence="3 10" id="KW-0812">Transmembrane</keyword>
<dbReference type="InterPro" id="IPR018124">
    <property type="entry name" value="Calret/calnex_CS"/>
</dbReference>
<feature type="compositionally biased region" description="Acidic residues" evidence="11">
    <location>
        <begin position="31"/>
        <end position="47"/>
    </location>
</feature>
<comment type="similarity">
    <text evidence="2 10">Belongs to the calreticulin family.</text>
</comment>
<dbReference type="InterPro" id="IPR001580">
    <property type="entry name" value="Calret/calnex"/>
</dbReference>
<comment type="function">
    <text evidence="8">Calcium-binding protein that interacts with newly synthesized monoglucosylated glycoproteins in the endoplasmic reticulum. It may act in assisting protein assembly and/or in the retention within the ER of unassembled protein subunits. It seems to play a major role in the quality control apparatus of the ER by the retention of incorrectly folded proteins. Required for embryogenesis and larval development under heat and ER stress conditions. May be important for germ cell development. Involved in neuronal necrotic cell death.</text>
</comment>
<evidence type="ECO:0000256" key="2">
    <source>
        <dbReference type="ARBA" id="ARBA00010983"/>
    </source>
</evidence>
<dbReference type="SUPFAM" id="SSF49899">
    <property type="entry name" value="Concanavalin A-like lectins/glucanases"/>
    <property type="match status" value="1"/>
</dbReference>
<feature type="signal peptide" evidence="10">
    <location>
        <begin position="1"/>
        <end position="23"/>
    </location>
</feature>
<dbReference type="GO" id="GO:0005509">
    <property type="term" value="F:calcium ion binding"/>
    <property type="evidence" value="ECO:0007669"/>
    <property type="project" value="InterPro"/>
</dbReference>
<evidence type="ECO:0008006" key="14">
    <source>
        <dbReference type="Google" id="ProtNLM"/>
    </source>
</evidence>
<sequence>MKTRISWIFVGLLLISCIHVINGDDQIEEENDLEEDDYVSVEEEEDAPAASQSSVPTEEDEYFSPLPQGEYYMHENFDDPDLFKQRWVKSETKKDDTDDLIAKYDGVWKLEEAQRDPIKGDEGLVLKSKAKHAAISTLLDKPFYFSDRPLVVQYEVNFQNGQECGGAYLKLLSLDTNPKNKAPLDLKKFHDKSPYTIMFGPDKCGNDHKLHFIFRHKNPLNNSFEEKHAKKSKDRIEEPFKDKRPHLYTLVVNPDNSYSVSVDHKIVSKGSLLEDFSPPVNPPAEIDDPRDFKPNDWDEREKIPDPGATKPDDWDEDAPAQIADESAEKPSGWLDDEPENIPDPNAEKPEDWDNDMDGEWEPPLIPNPLCDSAPGCGPWSRPLINNPAFKGKWRPPLIDNPNYKGKWRPRRISNPDFFEDLQPFLMTPIGAVGFELWSMSDSILFDNIIITDSLIVAEQYAADSFDIKRLKLDKQADSLVTRLLAYTAEYPWLWVVFIVIFGLPVVAFFYFCCGDTGRKVDAQADAKKTDAPVPDDEEEPKKPASKGQLETPENGGGDAGEDNVGDDNAGEDNAEEESGDEEEEEEEEEEEGDEEEVEESEEKVDAKVPSTARQRRPRKE</sequence>
<evidence type="ECO:0000256" key="4">
    <source>
        <dbReference type="ARBA" id="ARBA00022824"/>
    </source>
</evidence>
<dbReference type="PANTHER" id="PTHR11073">
    <property type="entry name" value="CALRETICULIN AND CALNEXIN"/>
    <property type="match status" value="1"/>
</dbReference>
<feature type="transmembrane region" description="Helical" evidence="10">
    <location>
        <begin position="492"/>
        <end position="513"/>
    </location>
</feature>
<keyword evidence="10" id="KW-0732">Signal</keyword>
<keyword evidence="6 10" id="KW-0472">Membrane</keyword>
<dbReference type="PANTHER" id="PTHR11073:SF1">
    <property type="entry name" value="CALNEXIN 14D-RELATED"/>
    <property type="match status" value="1"/>
</dbReference>
<reference evidence="12 13" key="1">
    <citation type="submission" date="2020-04" db="EMBL/GenBank/DDBJ databases">
        <authorList>
            <person name="Alioto T."/>
            <person name="Alioto T."/>
            <person name="Gomez Garrido J."/>
        </authorList>
    </citation>
    <scope>NUCLEOTIDE SEQUENCE [LARGE SCALE GENOMIC DNA]</scope>
</reference>
<feature type="compositionally biased region" description="Basic and acidic residues" evidence="11">
    <location>
        <begin position="287"/>
        <end position="304"/>
    </location>
</feature>
<keyword evidence="13" id="KW-1185">Reference proteome</keyword>
<dbReference type="GO" id="GO:0005789">
    <property type="term" value="C:endoplasmic reticulum membrane"/>
    <property type="evidence" value="ECO:0007669"/>
    <property type="project" value="UniProtKB-SubCell"/>
</dbReference>
<dbReference type="SUPFAM" id="SSF63887">
    <property type="entry name" value="P-domain of calnexin/calreticulin"/>
    <property type="match status" value="1"/>
</dbReference>
<comment type="caution">
    <text evidence="12">The sequence shown here is derived from an EMBL/GenBank/DDBJ whole genome shotgun (WGS) entry which is preliminary data.</text>
</comment>
<feature type="region of interest" description="Disordered" evidence="11">
    <location>
        <begin position="525"/>
        <end position="620"/>
    </location>
</feature>
<dbReference type="FunFam" id="2.60.120.200:FF:000011">
    <property type="entry name" value="Probable calnexin"/>
    <property type="match status" value="1"/>
</dbReference>
<dbReference type="PROSITE" id="PS00803">
    <property type="entry name" value="CALRETICULIN_1"/>
    <property type="match status" value="1"/>
</dbReference>
<evidence type="ECO:0000256" key="9">
    <source>
        <dbReference type="PIRSR" id="PIRSR601580-3"/>
    </source>
</evidence>
<dbReference type="FunFam" id="2.10.250.10:FF:000001">
    <property type="entry name" value="Calnexin homolog"/>
    <property type="match status" value="1"/>
</dbReference>
<evidence type="ECO:0000256" key="5">
    <source>
        <dbReference type="ARBA" id="ARBA00022989"/>
    </source>
</evidence>
<feature type="disulfide bond" evidence="9">
    <location>
        <begin position="164"/>
        <end position="204"/>
    </location>
</feature>
<protein>
    <recommendedName>
        <fullName evidence="14">Calnexin</fullName>
    </recommendedName>
</protein>
<evidence type="ECO:0000256" key="11">
    <source>
        <dbReference type="SAM" id="MobiDB-lite"/>
    </source>
</evidence>
<dbReference type="AlphaFoldDB" id="A0A8S1CT06"/>
<evidence type="ECO:0000256" key="1">
    <source>
        <dbReference type="ARBA" id="ARBA00004115"/>
    </source>
</evidence>
<organism evidence="12 13">
    <name type="scientific">Cloeon dipterum</name>
    <dbReference type="NCBI Taxonomy" id="197152"/>
    <lineage>
        <taxon>Eukaryota</taxon>
        <taxon>Metazoa</taxon>
        <taxon>Ecdysozoa</taxon>
        <taxon>Arthropoda</taxon>
        <taxon>Hexapoda</taxon>
        <taxon>Insecta</taxon>
        <taxon>Pterygota</taxon>
        <taxon>Palaeoptera</taxon>
        <taxon>Ephemeroptera</taxon>
        <taxon>Pisciforma</taxon>
        <taxon>Baetidae</taxon>
        <taxon>Cloeon</taxon>
    </lineage>
</organism>
<proteinExistence type="inferred from homology"/>
<evidence type="ECO:0000256" key="6">
    <source>
        <dbReference type="ARBA" id="ARBA00023136"/>
    </source>
</evidence>
<dbReference type="GO" id="GO:0051082">
    <property type="term" value="F:unfolded protein binding"/>
    <property type="evidence" value="ECO:0007669"/>
    <property type="project" value="InterPro"/>
</dbReference>
<dbReference type="InterPro" id="IPR009033">
    <property type="entry name" value="Calreticulin/calnexin_P_dom_sf"/>
</dbReference>
<feature type="chain" id="PRO_5035962508" description="Calnexin" evidence="10">
    <location>
        <begin position="24"/>
        <end position="620"/>
    </location>
</feature>
<keyword evidence="7 10" id="KW-0143">Chaperone</keyword>
<dbReference type="EMBL" id="CADEPI010000100">
    <property type="protein sequence ID" value="CAB3374586.1"/>
    <property type="molecule type" value="Genomic_DNA"/>
</dbReference>
<name>A0A8S1CT06_9INSE</name>
<keyword evidence="5 10" id="KW-1133">Transmembrane helix</keyword>
<evidence type="ECO:0000313" key="12">
    <source>
        <dbReference type="EMBL" id="CAB3374586.1"/>
    </source>
</evidence>
<dbReference type="Gene3D" id="2.10.250.10">
    <property type="entry name" value="Calreticulin/calnexin, P domain"/>
    <property type="match status" value="1"/>
</dbReference>
<keyword evidence="9" id="KW-1015">Disulfide bond</keyword>
<dbReference type="PRINTS" id="PR00626">
    <property type="entry name" value="CALRETICULIN"/>
</dbReference>
<evidence type="ECO:0000256" key="8">
    <source>
        <dbReference type="ARBA" id="ARBA00053392"/>
    </source>
</evidence>
<dbReference type="PROSITE" id="PS51257">
    <property type="entry name" value="PROKAR_LIPOPROTEIN"/>
    <property type="match status" value="1"/>
</dbReference>
<dbReference type="Pfam" id="PF00262">
    <property type="entry name" value="Calreticulin"/>
    <property type="match status" value="1"/>
</dbReference>
<dbReference type="GO" id="GO:0006457">
    <property type="term" value="P:protein folding"/>
    <property type="evidence" value="ECO:0007669"/>
    <property type="project" value="InterPro"/>
</dbReference>
<feature type="region of interest" description="Disordered" evidence="11">
    <location>
        <begin position="272"/>
        <end position="362"/>
    </location>
</feature>
<dbReference type="Proteomes" id="UP000494165">
    <property type="component" value="Unassembled WGS sequence"/>
</dbReference>
<dbReference type="GO" id="GO:0036503">
    <property type="term" value="P:ERAD pathway"/>
    <property type="evidence" value="ECO:0007669"/>
    <property type="project" value="TreeGrafter"/>
</dbReference>
<dbReference type="InterPro" id="IPR013320">
    <property type="entry name" value="ConA-like_dom_sf"/>
</dbReference>
<keyword evidence="4 10" id="KW-0256">Endoplasmic reticulum</keyword>
<feature type="compositionally biased region" description="Acidic residues" evidence="11">
    <location>
        <begin position="559"/>
        <end position="602"/>
    </location>
</feature>
<accession>A0A8S1CT06</accession>
<comment type="subcellular location">
    <subcellularLocation>
        <location evidence="1">Endoplasmic reticulum membrane</location>
        <topology evidence="1">Single-pass type I membrane protein</topology>
    </subcellularLocation>
</comment>